<proteinExistence type="predicted"/>
<evidence type="ECO:0000313" key="1">
    <source>
        <dbReference type="EMBL" id="VVU99637.1"/>
    </source>
</evidence>
<accession>A0AC61Y678</accession>
<evidence type="ECO:0000313" key="2">
    <source>
        <dbReference type="Proteomes" id="UP000356253"/>
    </source>
</evidence>
<gene>
    <name evidence="1" type="ORF">FVB9532_00893</name>
</gene>
<dbReference type="EMBL" id="CABVMM010000003">
    <property type="protein sequence ID" value="VVU99637.1"/>
    <property type="molecule type" value="Genomic_DNA"/>
</dbReference>
<organism evidence="1 2">
    <name type="scientific">Mesonia oceanica</name>
    <dbReference type="NCBI Taxonomy" id="2687242"/>
    <lineage>
        <taxon>Bacteria</taxon>
        <taxon>Pseudomonadati</taxon>
        <taxon>Bacteroidota</taxon>
        <taxon>Flavobacteriia</taxon>
        <taxon>Flavobacteriales</taxon>
        <taxon>Flavobacteriaceae</taxon>
        <taxon>Mesonia</taxon>
    </lineage>
</organism>
<keyword evidence="2" id="KW-1185">Reference proteome</keyword>
<protein>
    <submittedName>
        <fullName evidence="1">Uncharacterized protein</fullName>
    </submittedName>
</protein>
<reference evidence="1" key="1">
    <citation type="submission" date="2019-09" db="EMBL/GenBank/DDBJ databases">
        <authorList>
            <person name="Rodrigo-Torres L."/>
            <person name="Arahal R. D."/>
            <person name="Lucena T."/>
        </authorList>
    </citation>
    <scope>NUCLEOTIDE SEQUENCE</scope>
    <source>
        <strain evidence="1">ISS653</strain>
    </source>
</reference>
<name>A0AC61Y678_9FLAO</name>
<comment type="caution">
    <text evidence="1">The sequence shown here is derived from an EMBL/GenBank/DDBJ whole genome shotgun (WGS) entry which is preliminary data.</text>
</comment>
<sequence>MGSDSLVININYRVLEGCLGHFRGRIKIKTYDDKFHFFHEYFGDNYTVEVFEGRKENIIKKVEQLEVNSKKSIKSCGGTSGGTAYHFNMCINNSEETEFGYCKSEYDGLAYFLSKMRNLKTKEIFIKN</sequence>
<dbReference type="Proteomes" id="UP000356253">
    <property type="component" value="Unassembled WGS sequence"/>
</dbReference>